<reference evidence="4" key="1">
    <citation type="submission" date="2022-01" db="EMBL/GenBank/DDBJ databases">
        <title>Genome sequencing of Zunongwangia sp. M21534 genome.</title>
        <authorList>
            <person name="Chen Y."/>
            <person name="Dong C."/>
            <person name="Shao Z."/>
        </authorList>
    </citation>
    <scope>NUCLEOTIDE SEQUENCE</scope>
    <source>
        <strain evidence="4">MCCC M21534</strain>
    </source>
</reference>
<gene>
    <name evidence="4" type="ORF">L1967_22225</name>
</gene>
<feature type="domain" description="Transposase IS116/IS110/IS902 C-terminal" evidence="3">
    <location>
        <begin position="196"/>
        <end position="279"/>
    </location>
</feature>
<dbReference type="RefSeq" id="WP_249603676.1">
    <property type="nucleotide sequence ID" value="NZ_JAKHSK010000096.1"/>
</dbReference>
<dbReference type="EMBL" id="JAKHSK010000096">
    <property type="protein sequence ID" value="MCL6221014.1"/>
    <property type="molecule type" value="Genomic_DNA"/>
</dbReference>
<dbReference type="PANTHER" id="PTHR33055:SF3">
    <property type="entry name" value="PUTATIVE TRANSPOSASE FOR IS117-RELATED"/>
    <property type="match status" value="1"/>
</dbReference>
<accession>A0A9X2A5H5</accession>
<protein>
    <submittedName>
        <fullName evidence="4">IS110 family transposase</fullName>
    </submittedName>
</protein>
<dbReference type="InterPro" id="IPR047650">
    <property type="entry name" value="Transpos_IS110"/>
</dbReference>
<proteinExistence type="predicted"/>
<keyword evidence="5" id="KW-1185">Reference proteome</keyword>
<dbReference type="InterPro" id="IPR003346">
    <property type="entry name" value="Transposase_20"/>
</dbReference>
<organism evidence="4 5">
    <name type="scientific">Zunongwangia pacifica</name>
    <dbReference type="NCBI Taxonomy" id="2911062"/>
    <lineage>
        <taxon>Bacteria</taxon>
        <taxon>Pseudomonadati</taxon>
        <taxon>Bacteroidota</taxon>
        <taxon>Flavobacteriia</taxon>
        <taxon>Flavobacteriales</taxon>
        <taxon>Flavobacteriaceae</taxon>
        <taxon>Zunongwangia</taxon>
    </lineage>
</organism>
<evidence type="ECO:0000313" key="5">
    <source>
        <dbReference type="Proteomes" id="UP001139521"/>
    </source>
</evidence>
<dbReference type="PANTHER" id="PTHR33055">
    <property type="entry name" value="TRANSPOSASE FOR INSERTION SEQUENCE ELEMENT IS1111A"/>
    <property type="match status" value="1"/>
</dbReference>
<dbReference type="GO" id="GO:0004803">
    <property type="term" value="F:transposase activity"/>
    <property type="evidence" value="ECO:0007669"/>
    <property type="project" value="InterPro"/>
</dbReference>
<evidence type="ECO:0000313" key="4">
    <source>
        <dbReference type="EMBL" id="MCL6221014.1"/>
    </source>
</evidence>
<keyword evidence="1" id="KW-0175">Coiled coil</keyword>
<dbReference type="GO" id="GO:0006313">
    <property type="term" value="P:DNA transposition"/>
    <property type="evidence" value="ECO:0007669"/>
    <property type="project" value="InterPro"/>
</dbReference>
<evidence type="ECO:0000259" key="2">
    <source>
        <dbReference type="Pfam" id="PF01548"/>
    </source>
</evidence>
<dbReference type="GO" id="GO:0003677">
    <property type="term" value="F:DNA binding"/>
    <property type="evidence" value="ECO:0007669"/>
    <property type="project" value="InterPro"/>
</dbReference>
<name>A0A9X2A5H5_9FLAO</name>
<dbReference type="AlphaFoldDB" id="A0A9X2A5H5"/>
<evidence type="ECO:0000259" key="3">
    <source>
        <dbReference type="Pfam" id="PF02371"/>
    </source>
</evidence>
<evidence type="ECO:0000256" key="1">
    <source>
        <dbReference type="SAM" id="Coils"/>
    </source>
</evidence>
<comment type="caution">
    <text evidence="4">The sequence shown here is derived from an EMBL/GenBank/DDBJ whole genome shotgun (WGS) entry which is preliminary data.</text>
</comment>
<dbReference type="InterPro" id="IPR002525">
    <property type="entry name" value="Transp_IS110-like_N"/>
</dbReference>
<dbReference type="Pfam" id="PF02371">
    <property type="entry name" value="Transposase_20"/>
    <property type="match status" value="1"/>
</dbReference>
<feature type="domain" description="Transposase IS110-like N-terminal" evidence="2">
    <location>
        <begin position="8"/>
        <end position="145"/>
    </location>
</feature>
<feature type="coiled-coil region" evidence="1">
    <location>
        <begin position="161"/>
        <end position="188"/>
    </location>
</feature>
<dbReference type="NCBIfam" id="NF033542">
    <property type="entry name" value="transpos_IS110"/>
    <property type="match status" value="1"/>
</dbReference>
<dbReference type="Proteomes" id="UP001139521">
    <property type="component" value="Unassembled WGS sequence"/>
</dbReference>
<dbReference type="Pfam" id="PF01548">
    <property type="entry name" value="DEDD_Tnp_IS110"/>
    <property type="match status" value="1"/>
</dbReference>
<sequence length="325" mass="36973">MEKSFTYVGIDISKLTFDVALLEKGKYQHYKFKNEVEGFQGFSALLSLDHCCVMEASGPYYLNLASFLFDKGIMVSVVNPLVIRRYSQMRLIRAKTDKKDATVIAEYGHCQQPGLWTKEEAYVLELKQMQAYSEQLTKSRGSFLRQKEAFEAHQVQSKLLMKKIDQQIKGLEKQLKVIEKEMVRLVETYHQEQFKQLQSIPGIGAKTAMTLIVLSGGFTKFTSAKQLSSYVGISPRIFESGTSVKGKARICKMGMSRIRAMLYVCSWSAKKKNKACRELFERLVEKGKAKKLALIAVVNKLLKQAFAIATQKTYYTENNLNLSCI</sequence>